<dbReference type="CDD" id="cd00761">
    <property type="entry name" value="Glyco_tranf_GTA_type"/>
    <property type="match status" value="1"/>
</dbReference>
<dbReference type="RefSeq" id="WP_136647618.1">
    <property type="nucleotide sequence ID" value="NZ_JAIMDZ010000004.1"/>
</dbReference>
<dbReference type="AlphaFoldDB" id="A0A4T2GXZ3"/>
<accession>A0A4T2GXZ3</accession>
<dbReference type="GO" id="GO:0016758">
    <property type="term" value="F:hexosyltransferase activity"/>
    <property type="evidence" value="ECO:0007669"/>
    <property type="project" value="UniProtKB-ARBA"/>
</dbReference>
<evidence type="ECO:0000313" key="3">
    <source>
        <dbReference type="Proteomes" id="UP000309259"/>
    </source>
</evidence>
<dbReference type="Proteomes" id="UP000309259">
    <property type="component" value="Unassembled WGS sequence"/>
</dbReference>
<proteinExistence type="predicted"/>
<dbReference type="Gene3D" id="3.90.550.10">
    <property type="entry name" value="Spore Coat Polysaccharide Biosynthesis Protein SpsA, Chain A"/>
    <property type="match status" value="1"/>
</dbReference>
<sequence>MANQIKATVFIPVYNGENDHLEETLSALYNQKTDFNWNVLITDSGSSDNSVPIIRKFADKYGNLTLKQIDKSEYSHGGTRQMAAEISDGEYMVYLSQDAVPYNQNWLNEMLAPFEISEKVVAVLARQKPRDYCFPAMKYDINAVFEEQGTPDAVTIWTRTVSEQVGMYTKESFYSDVCSAAPRLFLVNEIGYRPVKYSEDYEYGKDIIDAGYYKAYNGRAIVEHSNDVLLKEYKKRIFDETYNVRLNSGAPESQMSLWFILRQSLKGILKDIPKILSDKDYSLKKKLYWSVVNPLFHIEKWRGIRLANTIKLGEDKDISNFSLEHQGKKRK</sequence>
<protein>
    <submittedName>
        <fullName evidence="2">Glycosyltransferase family 2 protein</fullName>
    </submittedName>
</protein>
<organism evidence="2 3">
    <name type="scientific">Streptococcus suis</name>
    <dbReference type="NCBI Taxonomy" id="1307"/>
    <lineage>
        <taxon>Bacteria</taxon>
        <taxon>Bacillati</taxon>
        <taxon>Bacillota</taxon>
        <taxon>Bacilli</taxon>
        <taxon>Lactobacillales</taxon>
        <taxon>Streptococcaceae</taxon>
        <taxon>Streptococcus</taxon>
    </lineage>
</organism>
<dbReference type="InterPro" id="IPR001173">
    <property type="entry name" value="Glyco_trans_2-like"/>
</dbReference>
<evidence type="ECO:0000313" key="2">
    <source>
        <dbReference type="EMBL" id="TII03667.1"/>
    </source>
</evidence>
<reference evidence="2 3" key="1">
    <citation type="submission" date="2019-04" db="EMBL/GenBank/DDBJ databases">
        <title>Genome analysis of Streptococcus suis strain WUSS327.</title>
        <authorList>
            <person name="Chen H."/>
            <person name="Gao X."/>
            <person name="Wu Z."/>
        </authorList>
    </citation>
    <scope>NUCLEOTIDE SEQUENCE [LARGE SCALE GENOMIC DNA]</scope>
    <source>
        <strain evidence="2 3">WUSS327</strain>
    </source>
</reference>
<dbReference type="PANTHER" id="PTHR22916:SF3">
    <property type="entry name" value="UDP-GLCNAC:BETAGAL BETA-1,3-N-ACETYLGLUCOSAMINYLTRANSFERASE-LIKE PROTEIN 1"/>
    <property type="match status" value="1"/>
</dbReference>
<dbReference type="PANTHER" id="PTHR22916">
    <property type="entry name" value="GLYCOSYLTRANSFERASE"/>
    <property type="match status" value="1"/>
</dbReference>
<keyword evidence="2" id="KW-0808">Transferase</keyword>
<dbReference type="SUPFAM" id="SSF53448">
    <property type="entry name" value="Nucleotide-diphospho-sugar transferases"/>
    <property type="match status" value="1"/>
</dbReference>
<name>A0A4T2GXZ3_STRSU</name>
<dbReference type="InterPro" id="IPR029044">
    <property type="entry name" value="Nucleotide-diphossugar_trans"/>
</dbReference>
<gene>
    <name evidence="2" type="ORF">FAJ35_01735</name>
</gene>
<dbReference type="EMBL" id="SSXL01000004">
    <property type="protein sequence ID" value="TII03667.1"/>
    <property type="molecule type" value="Genomic_DNA"/>
</dbReference>
<feature type="domain" description="Glycosyltransferase 2-like" evidence="1">
    <location>
        <begin position="8"/>
        <end position="140"/>
    </location>
</feature>
<comment type="caution">
    <text evidence="2">The sequence shown here is derived from an EMBL/GenBank/DDBJ whole genome shotgun (WGS) entry which is preliminary data.</text>
</comment>
<evidence type="ECO:0000259" key="1">
    <source>
        <dbReference type="Pfam" id="PF00535"/>
    </source>
</evidence>
<dbReference type="Pfam" id="PF00535">
    <property type="entry name" value="Glycos_transf_2"/>
    <property type="match status" value="1"/>
</dbReference>